<dbReference type="AlphaFoldDB" id="A0A1Q8Y909"/>
<dbReference type="RefSeq" id="WP_075588207.1">
    <property type="nucleotide sequence ID" value="NZ_MSYM01000020.1"/>
</dbReference>
<proteinExistence type="predicted"/>
<evidence type="ECO:0008006" key="3">
    <source>
        <dbReference type="Google" id="ProtNLM"/>
    </source>
</evidence>
<reference evidence="1 2" key="1">
    <citation type="submission" date="2017-01" db="EMBL/GenBank/DDBJ databases">
        <title>Genome sequence of Rhodoferax antarcticus ANT.BR, a psychrophilic purple nonsulfur bacterium from an Antarctic microbial mat.</title>
        <authorList>
            <person name="Baker J."/>
            <person name="Riester C."/>
            <person name="Skinner B."/>
            <person name="Newell A."/>
            <person name="Swingley W."/>
            <person name="Madigan M."/>
            <person name="Jung D."/>
            <person name="Asao M."/>
            <person name="Chen M."/>
            <person name="Loughlin P."/>
            <person name="Pan H."/>
            <person name="Lin S."/>
            <person name="Li N."/>
            <person name="Shaw J."/>
            <person name="Prado M."/>
            <person name="Sherman C."/>
            <person name="Li X."/>
            <person name="Tang J."/>
            <person name="Blankenship R."/>
            <person name="Zhao T."/>
            <person name="Touchman J."/>
            <person name="Sattley M."/>
        </authorList>
    </citation>
    <scope>NUCLEOTIDE SEQUENCE [LARGE SCALE GENOMIC DNA]</scope>
    <source>
        <strain evidence="1 2">ANT.BR</strain>
    </source>
</reference>
<evidence type="ECO:0000313" key="1">
    <source>
        <dbReference type="EMBL" id="OLP04488.1"/>
    </source>
</evidence>
<comment type="caution">
    <text evidence="1">The sequence shown here is derived from an EMBL/GenBank/DDBJ whole genome shotgun (WGS) entry which is preliminary data.</text>
</comment>
<sequence length="160" mass="17657">MISTAAFSPCRRYRYSLWRDWSDLVAGGKGFAMFIGLNPSTADETEDDSTIRRCIAFAKSWGYDGLCMTNLFAFRSTDPSVMLAESDPVGRDNDQHLQDMAAKAGIVVAAWGTPGVHMGRADQVKKVIPSLHYLRLTKAGHPGHPLYLPGSLVPRLWAEK</sequence>
<dbReference type="Proteomes" id="UP000185911">
    <property type="component" value="Unassembled WGS sequence"/>
</dbReference>
<dbReference type="EMBL" id="MSYM01000020">
    <property type="protein sequence ID" value="OLP04488.1"/>
    <property type="molecule type" value="Genomic_DNA"/>
</dbReference>
<name>A0A1Q8Y909_9BURK</name>
<accession>A0A1Q8Y909</accession>
<gene>
    <name evidence="1" type="ORF">BLL52_4147</name>
</gene>
<protein>
    <recommendedName>
        <fullName evidence="3">DUF1643 domain-containing protein</fullName>
    </recommendedName>
</protein>
<dbReference type="Pfam" id="PF07799">
    <property type="entry name" value="DUF1643"/>
    <property type="match status" value="1"/>
</dbReference>
<dbReference type="InterPro" id="IPR012441">
    <property type="entry name" value="DUF1643"/>
</dbReference>
<keyword evidence="2" id="KW-1185">Reference proteome</keyword>
<evidence type="ECO:0000313" key="2">
    <source>
        <dbReference type="Proteomes" id="UP000185911"/>
    </source>
</evidence>
<organism evidence="1 2">
    <name type="scientific">Rhodoferax antarcticus ANT.BR</name>
    <dbReference type="NCBI Taxonomy" id="1111071"/>
    <lineage>
        <taxon>Bacteria</taxon>
        <taxon>Pseudomonadati</taxon>
        <taxon>Pseudomonadota</taxon>
        <taxon>Betaproteobacteria</taxon>
        <taxon>Burkholderiales</taxon>
        <taxon>Comamonadaceae</taxon>
        <taxon>Rhodoferax</taxon>
    </lineage>
</organism>